<evidence type="ECO:0000256" key="3">
    <source>
        <dbReference type="ARBA" id="ARBA00022475"/>
    </source>
</evidence>
<feature type="transmembrane region" description="Helical" evidence="7">
    <location>
        <begin position="108"/>
        <end position="130"/>
    </location>
</feature>
<dbReference type="InterPro" id="IPR035906">
    <property type="entry name" value="MetI-like_sf"/>
</dbReference>
<reference evidence="9 10" key="1">
    <citation type="submission" date="2024-09" db="EMBL/GenBank/DDBJ databases">
        <authorList>
            <person name="Sun Q."/>
            <person name="Mori K."/>
        </authorList>
    </citation>
    <scope>NUCLEOTIDE SEQUENCE [LARGE SCALE GENOMIC DNA]</scope>
    <source>
        <strain evidence="9 10">JCM 12520</strain>
    </source>
</reference>
<sequence length="276" mass="30853">MFDSRTIGKTASSLVLYLGALLMLFPFIWMVSTSLKTTGAVGQLPPRLIPDPISWENYKIVWEKVNFGRYTLNSMFLVIVDMVGTLLSCSLVAFGLAMYNFKLRKPLYIAMLATLMIPFQVTLIPSYFIWKSFHMLDSYYPLIIPNFLGGAFGIFLMHQFIKSLPKELYEAAVVDGYSPMGVFWKIYLPLCKPALSALGVFTFMGAWNNTIGPLIYLQNKKLYTLPIGLLYLKNDTEVSTSLLMAGAVIVTVPAVIVYLIAQKQFMQGIASTGLKG</sequence>
<keyword evidence="4 7" id="KW-0812">Transmembrane</keyword>
<dbReference type="RefSeq" id="WP_344914691.1">
    <property type="nucleotide sequence ID" value="NZ_BAAAYO010000014.1"/>
</dbReference>
<dbReference type="PROSITE" id="PS50928">
    <property type="entry name" value="ABC_TM1"/>
    <property type="match status" value="1"/>
</dbReference>
<evidence type="ECO:0000259" key="8">
    <source>
        <dbReference type="PROSITE" id="PS50928"/>
    </source>
</evidence>
<gene>
    <name evidence="9" type="ORF">ACFFNY_18895</name>
</gene>
<evidence type="ECO:0000313" key="10">
    <source>
        <dbReference type="Proteomes" id="UP001589619"/>
    </source>
</evidence>
<feature type="transmembrane region" description="Helical" evidence="7">
    <location>
        <begin position="194"/>
        <end position="218"/>
    </location>
</feature>
<dbReference type="PANTHER" id="PTHR43744">
    <property type="entry name" value="ABC TRANSPORTER PERMEASE PROTEIN MG189-RELATED-RELATED"/>
    <property type="match status" value="1"/>
</dbReference>
<protein>
    <submittedName>
        <fullName evidence="9">Carbohydrate ABC transporter permease</fullName>
    </submittedName>
</protein>
<evidence type="ECO:0000256" key="4">
    <source>
        <dbReference type="ARBA" id="ARBA00022692"/>
    </source>
</evidence>
<evidence type="ECO:0000256" key="5">
    <source>
        <dbReference type="ARBA" id="ARBA00022989"/>
    </source>
</evidence>
<feature type="domain" description="ABC transmembrane type-1" evidence="8">
    <location>
        <begin position="71"/>
        <end position="261"/>
    </location>
</feature>
<feature type="transmembrane region" description="Helical" evidence="7">
    <location>
        <begin position="238"/>
        <end position="261"/>
    </location>
</feature>
<keyword evidence="3" id="KW-1003">Cell membrane</keyword>
<dbReference type="PANTHER" id="PTHR43744:SF12">
    <property type="entry name" value="ABC TRANSPORTER PERMEASE PROTEIN MG189-RELATED"/>
    <property type="match status" value="1"/>
</dbReference>
<keyword evidence="6 7" id="KW-0472">Membrane</keyword>
<proteinExistence type="inferred from homology"/>
<evidence type="ECO:0000313" key="9">
    <source>
        <dbReference type="EMBL" id="MFB9753641.1"/>
    </source>
</evidence>
<name>A0ABV5VZL6_9BACL</name>
<feature type="transmembrane region" description="Helical" evidence="7">
    <location>
        <begin position="12"/>
        <end position="31"/>
    </location>
</feature>
<evidence type="ECO:0000256" key="6">
    <source>
        <dbReference type="ARBA" id="ARBA00023136"/>
    </source>
</evidence>
<comment type="similarity">
    <text evidence="7">Belongs to the binding-protein-dependent transport system permease family.</text>
</comment>
<evidence type="ECO:0000256" key="2">
    <source>
        <dbReference type="ARBA" id="ARBA00022448"/>
    </source>
</evidence>
<keyword evidence="2 7" id="KW-0813">Transport</keyword>
<feature type="transmembrane region" description="Helical" evidence="7">
    <location>
        <begin position="142"/>
        <end position="161"/>
    </location>
</feature>
<evidence type="ECO:0000256" key="7">
    <source>
        <dbReference type="RuleBase" id="RU363032"/>
    </source>
</evidence>
<dbReference type="Gene3D" id="1.10.3720.10">
    <property type="entry name" value="MetI-like"/>
    <property type="match status" value="1"/>
</dbReference>
<comment type="caution">
    <text evidence="9">The sequence shown here is derived from an EMBL/GenBank/DDBJ whole genome shotgun (WGS) entry which is preliminary data.</text>
</comment>
<dbReference type="SUPFAM" id="SSF161098">
    <property type="entry name" value="MetI-like"/>
    <property type="match status" value="1"/>
</dbReference>
<feature type="transmembrane region" description="Helical" evidence="7">
    <location>
        <begin position="75"/>
        <end position="96"/>
    </location>
</feature>
<dbReference type="EMBL" id="JBHMAG010000013">
    <property type="protein sequence ID" value="MFB9753641.1"/>
    <property type="molecule type" value="Genomic_DNA"/>
</dbReference>
<organism evidence="9 10">
    <name type="scientific">Paenibacillus hodogayensis</name>
    <dbReference type="NCBI Taxonomy" id="279208"/>
    <lineage>
        <taxon>Bacteria</taxon>
        <taxon>Bacillati</taxon>
        <taxon>Bacillota</taxon>
        <taxon>Bacilli</taxon>
        <taxon>Bacillales</taxon>
        <taxon>Paenibacillaceae</taxon>
        <taxon>Paenibacillus</taxon>
    </lineage>
</organism>
<comment type="subcellular location">
    <subcellularLocation>
        <location evidence="1 7">Cell membrane</location>
        <topology evidence="1 7">Multi-pass membrane protein</topology>
    </subcellularLocation>
</comment>
<accession>A0ABV5VZL6</accession>
<keyword evidence="5 7" id="KW-1133">Transmembrane helix</keyword>
<dbReference type="InterPro" id="IPR000515">
    <property type="entry name" value="MetI-like"/>
</dbReference>
<dbReference type="Pfam" id="PF00528">
    <property type="entry name" value="BPD_transp_1"/>
    <property type="match status" value="1"/>
</dbReference>
<keyword evidence="10" id="KW-1185">Reference proteome</keyword>
<dbReference type="CDD" id="cd06261">
    <property type="entry name" value="TM_PBP2"/>
    <property type="match status" value="1"/>
</dbReference>
<dbReference type="Proteomes" id="UP001589619">
    <property type="component" value="Unassembled WGS sequence"/>
</dbReference>
<evidence type="ECO:0000256" key="1">
    <source>
        <dbReference type="ARBA" id="ARBA00004651"/>
    </source>
</evidence>